<dbReference type="GO" id="GO:0004556">
    <property type="term" value="F:alpha-amylase activity"/>
    <property type="evidence" value="ECO:0007669"/>
    <property type="project" value="TreeGrafter"/>
</dbReference>
<dbReference type="InterPro" id="IPR017853">
    <property type="entry name" value="GH"/>
</dbReference>
<name>A0AAD5WPZ7_9PEZI</name>
<comment type="caution">
    <text evidence="3">The sequence shown here is derived from an EMBL/GenBank/DDBJ whole genome shotgun (WGS) entry which is preliminary data.</text>
</comment>
<evidence type="ECO:0000259" key="2">
    <source>
        <dbReference type="SMART" id="SM00642"/>
    </source>
</evidence>
<proteinExistence type="inferred from homology"/>
<dbReference type="PANTHER" id="PTHR10357">
    <property type="entry name" value="ALPHA-AMYLASE FAMILY MEMBER"/>
    <property type="match status" value="1"/>
</dbReference>
<dbReference type="Pfam" id="PF00128">
    <property type="entry name" value="Alpha-amylase"/>
    <property type="match status" value="1"/>
</dbReference>
<sequence>MTSSMYQSDLLNRRRDRFCLWWPGFYTGNPTIHIGTFDLDKNEFKLLVKRGLKQAPYTPGLLEYDFNFEEQVHIPEGVYHYFFEIGRENLDAPRQRVTDPLAFTVDYGDMEPSNDPEDLKYRQPYSVVKYRNGKLWPCDEHGNEPTRTEPRHHNEENFIPSNNKMVIYELPTSWVKRPKQDGQALEVDIGTFLDVCALFDKHNHGDNFRDVDVVAQDQVLAQLGVNALQLLPTADAKFKGTFGYATANYFAVDRDLGTAGTLVQLVNTLHSKHIRFIIDVVMGFGHDPYVNMAYDTFHIKPDQEPDNPDSYQSGPGGHQVADTYDPESGKTNTIKPAWVFHKLHLERWMKDFGIDGIRIDSELWKQNDDYNPGNFMVCGEELSIPLDLIRTGCLDALWNRRFQTRVRAALLGEGDYDDDFEWTVRKMLDCKLDGFTDMSQAINYVTSHDVAGRRCERLYNFFENVGIIEKEQRAKLAFACLMTAVRVPMIFAGEEFCDEHDLDIEHERQVDPVNYERLKDPWRRRVFDYVGVLVRLRQVCPSLQGNDLEIIHTDFREGRRIMTWKREAPMDWASGSFYWPVIVVANFSDQATPGDTYDAGKFMYLNRPRWREVTEHRWLPQGMAAREAMGPWQVRIYVWPVSQYSRGGPYVPNNYDDSWEYSPQE</sequence>
<dbReference type="Gene3D" id="3.20.20.80">
    <property type="entry name" value="Glycosidases"/>
    <property type="match status" value="1"/>
</dbReference>
<evidence type="ECO:0000313" key="3">
    <source>
        <dbReference type="EMBL" id="KAJ2896083.1"/>
    </source>
</evidence>
<dbReference type="InterPro" id="IPR006047">
    <property type="entry name" value="GH13_cat_dom"/>
</dbReference>
<dbReference type="SUPFAM" id="SSF51445">
    <property type="entry name" value="(Trans)glycosidases"/>
    <property type="match status" value="1"/>
</dbReference>
<accession>A0AAD5WPZ7</accession>
<dbReference type="PANTHER" id="PTHR10357:SF179">
    <property type="entry name" value="NEUTRAL AND BASIC AMINO ACID TRANSPORT PROTEIN RBAT"/>
    <property type="match status" value="1"/>
</dbReference>
<organism evidence="3 4">
    <name type="scientific">Zalerion maritima</name>
    <dbReference type="NCBI Taxonomy" id="339359"/>
    <lineage>
        <taxon>Eukaryota</taxon>
        <taxon>Fungi</taxon>
        <taxon>Dikarya</taxon>
        <taxon>Ascomycota</taxon>
        <taxon>Pezizomycotina</taxon>
        <taxon>Sordariomycetes</taxon>
        <taxon>Lulworthiomycetidae</taxon>
        <taxon>Lulworthiales</taxon>
        <taxon>Lulworthiaceae</taxon>
        <taxon>Zalerion</taxon>
    </lineage>
</organism>
<gene>
    <name evidence="3" type="ORF">MKZ38_005874</name>
</gene>
<protein>
    <submittedName>
        <fullName evidence="3">Glycoside hydrolase family 13 protein</fullName>
    </submittedName>
</protein>
<evidence type="ECO:0000256" key="1">
    <source>
        <dbReference type="ARBA" id="ARBA00008061"/>
    </source>
</evidence>
<reference evidence="3" key="1">
    <citation type="submission" date="2022-07" db="EMBL/GenBank/DDBJ databases">
        <title>Draft genome sequence of Zalerion maritima ATCC 34329, a (micro)plastics degrading marine fungus.</title>
        <authorList>
            <person name="Paco A."/>
            <person name="Goncalves M.F.M."/>
            <person name="Rocha-Santos T.A.P."/>
            <person name="Alves A."/>
        </authorList>
    </citation>
    <scope>NUCLEOTIDE SEQUENCE</scope>
    <source>
        <strain evidence="3">ATCC 34329</strain>
    </source>
</reference>
<feature type="domain" description="Glycosyl hydrolase family 13 catalytic" evidence="2">
    <location>
        <begin position="195"/>
        <end position="537"/>
    </location>
</feature>
<keyword evidence="4" id="KW-1185">Reference proteome</keyword>
<keyword evidence="3" id="KW-0378">Hydrolase</keyword>
<dbReference type="Proteomes" id="UP001201980">
    <property type="component" value="Unassembled WGS sequence"/>
</dbReference>
<comment type="similarity">
    <text evidence="1">Belongs to the glycosyl hydrolase 13 family.</text>
</comment>
<dbReference type="AlphaFoldDB" id="A0AAD5WPZ7"/>
<dbReference type="EMBL" id="JAKWBI020000354">
    <property type="protein sequence ID" value="KAJ2896083.1"/>
    <property type="molecule type" value="Genomic_DNA"/>
</dbReference>
<evidence type="ECO:0000313" key="4">
    <source>
        <dbReference type="Proteomes" id="UP001201980"/>
    </source>
</evidence>
<dbReference type="SMART" id="SM00642">
    <property type="entry name" value="Aamy"/>
    <property type="match status" value="1"/>
</dbReference>
<dbReference type="GO" id="GO:0009313">
    <property type="term" value="P:oligosaccharide catabolic process"/>
    <property type="evidence" value="ECO:0007669"/>
    <property type="project" value="TreeGrafter"/>
</dbReference>